<keyword evidence="2" id="KW-0694">RNA-binding</keyword>
<dbReference type="HAMAP" id="MF_00518">
    <property type="entry name" value="Deacylase_Dtd"/>
    <property type="match status" value="1"/>
</dbReference>
<dbReference type="SUPFAM" id="SSF69500">
    <property type="entry name" value="DTD-like"/>
    <property type="match status" value="1"/>
</dbReference>
<comment type="domain">
    <text evidence="2">A Gly-cisPro motif from one monomer fits into the active site of the other monomer to allow specific chiral rejection of L-amino acids.</text>
</comment>
<dbReference type="Proteomes" id="UP000011991">
    <property type="component" value="Unassembled WGS sequence"/>
</dbReference>
<dbReference type="AlphaFoldDB" id="M5RLE8"/>
<comment type="subcellular location">
    <subcellularLocation>
        <location evidence="2">Cytoplasm</location>
    </subcellularLocation>
</comment>
<dbReference type="GO" id="GO:0005737">
    <property type="term" value="C:cytoplasm"/>
    <property type="evidence" value="ECO:0007669"/>
    <property type="project" value="UniProtKB-SubCell"/>
</dbReference>
<dbReference type="Pfam" id="PF02580">
    <property type="entry name" value="Tyr_Deacylase"/>
    <property type="match status" value="1"/>
</dbReference>
<dbReference type="InterPro" id="IPR003732">
    <property type="entry name" value="Daa-tRNA_deacyls_DTD"/>
</dbReference>
<evidence type="ECO:0000313" key="4">
    <source>
        <dbReference type="Proteomes" id="UP000011991"/>
    </source>
</evidence>
<protein>
    <recommendedName>
        <fullName evidence="2">D-aminoacyl-tRNA deacylase</fullName>
        <shortName evidence="2">DTD</shortName>
        <ecNumber evidence="2">3.1.1.96</ecNumber>
    </recommendedName>
    <alternativeName>
        <fullName evidence="2">Gly-tRNA(Ala) deacylase</fullName>
        <ecNumber evidence="2">3.1.1.-</ecNumber>
    </alternativeName>
</protein>
<comment type="catalytic activity">
    <reaction evidence="2">
        <text>glycyl-tRNA(Ala) + H2O = tRNA(Ala) + glycine + H(+)</text>
        <dbReference type="Rhea" id="RHEA:53744"/>
        <dbReference type="Rhea" id="RHEA-COMP:9657"/>
        <dbReference type="Rhea" id="RHEA-COMP:13640"/>
        <dbReference type="ChEBI" id="CHEBI:15377"/>
        <dbReference type="ChEBI" id="CHEBI:15378"/>
        <dbReference type="ChEBI" id="CHEBI:57305"/>
        <dbReference type="ChEBI" id="CHEBI:78442"/>
        <dbReference type="ChEBI" id="CHEBI:78522"/>
    </reaction>
</comment>
<dbReference type="InterPro" id="IPR023509">
    <property type="entry name" value="DTD-like_sf"/>
</dbReference>
<dbReference type="GO" id="GO:0019478">
    <property type="term" value="P:D-amino acid catabolic process"/>
    <property type="evidence" value="ECO:0007669"/>
    <property type="project" value="UniProtKB-UniRule"/>
</dbReference>
<evidence type="ECO:0000256" key="1">
    <source>
        <dbReference type="ARBA" id="ARBA00009673"/>
    </source>
</evidence>
<dbReference type="NCBIfam" id="TIGR00256">
    <property type="entry name" value="D-aminoacyl-tRNA deacylase"/>
    <property type="match status" value="1"/>
</dbReference>
<dbReference type="PANTHER" id="PTHR10472">
    <property type="entry name" value="D-TYROSYL-TRNA TYR DEACYLASE"/>
    <property type="match status" value="1"/>
</dbReference>
<dbReference type="EC" id="3.1.1.-" evidence="2"/>
<dbReference type="GO" id="GO:0051500">
    <property type="term" value="F:D-tyrosyl-tRNA(Tyr) deacylase activity"/>
    <property type="evidence" value="ECO:0007669"/>
    <property type="project" value="TreeGrafter"/>
</dbReference>
<comment type="caution">
    <text evidence="3">The sequence shown here is derived from an EMBL/GenBank/DDBJ whole genome shotgun (WGS) entry which is preliminary data.</text>
</comment>
<feature type="short sequence motif" description="Gly-cisPro motif, important for rejection of L-amino acids" evidence="2">
    <location>
        <begin position="144"/>
        <end position="145"/>
    </location>
</feature>
<dbReference type="GO" id="GO:0000049">
    <property type="term" value="F:tRNA binding"/>
    <property type="evidence" value="ECO:0007669"/>
    <property type="project" value="UniProtKB-UniRule"/>
</dbReference>
<dbReference type="GO" id="GO:0043908">
    <property type="term" value="F:Ser(Gly)-tRNA(Ala) hydrolase activity"/>
    <property type="evidence" value="ECO:0007669"/>
    <property type="project" value="UniProtKB-UniRule"/>
</dbReference>
<dbReference type="Gene3D" id="3.50.80.10">
    <property type="entry name" value="D-tyrosyl-tRNA(Tyr) deacylase"/>
    <property type="match status" value="1"/>
</dbReference>
<dbReference type="CDD" id="cd00563">
    <property type="entry name" value="Dtyr_deacylase"/>
    <property type="match status" value="1"/>
</dbReference>
<accession>M5RLE8</accession>
<evidence type="ECO:0000313" key="3">
    <source>
        <dbReference type="EMBL" id="EMI20140.1"/>
    </source>
</evidence>
<proteinExistence type="inferred from homology"/>
<dbReference type="EC" id="3.1.1.96" evidence="2"/>
<comment type="function">
    <text evidence="2">An aminoacyl-tRNA editing enzyme that deacylates mischarged D-aminoacyl-tRNAs. Also deacylates mischarged glycyl-tRNA(Ala), protecting cells against glycine mischarging by AlaRS. Acts via tRNA-based rather than protein-based catalysis; rejects L-amino acids rather than detecting D-amino acids in the active site. By recycling D-aminoacyl-tRNA to D-amino acids and free tRNA molecules, this enzyme counteracts the toxicity associated with the formation of D-aminoacyl-tRNA entities in vivo and helps enforce protein L-homochirality.</text>
</comment>
<organism evidence="3 4">
    <name type="scientific">Rhodopirellula maiorica SM1</name>
    <dbReference type="NCBI Taxonomy" id="1265738"/>
    <lineage>
        <taxon>Bacteria</taxon>
        <taxon>Pseudomonadati</taxon>
        <taxon>Planctomycetota</taxon>
        <taxon>Planctomycetia</taxon>
        <taxon>Pirellulales</taxon>
        <taxon>Pirellulaceae</taxon>
        <taxon>Novipirellula</taxon>
    </lineage>
</organism>
<dbReference type="PANTHER" id="PTHR10472:SF5">
    <property type="entry name" value="D-AMINOACYL-TRNA DEACYLASE 1"/>
    <property type="match status" value="1"/>
</dbReference>
<keyword evidence="4" id="KW-1185">Reference proteome</keyword>
<comment type="catalytic activity">
    <reaction evidence="2">
        <text>a D-aminoacyl-tRNA + H2O = a tRNA + a D-alpha-amino acid + H(+)</text>
        <dbReference type="Rhea" id="RHEA:13953"/>
        <dbReference type="Rhea" id="RHEA-COMP:10123"/>
        <dbReference type="Rhea" id="RHEA-COMP:10124"/>
        <dbReference type="ChEBI" id="CHEBI:15377"/>
        <dbReference type="ChEBI" id="CHEBI:15378"/>
        <dbReference type="ChEBI" id="CHEBI:59871"/>
        <dbReference type="ChEBI" id="CHEBI:78442"/>
        <dbReference type="ChEBI" id="CHEBI:79333"/>
        <dbReference type="EC" id="3.1.1.96"/>
    </reaction>
</comment>
<reference evidence="3 4" key="1">
    <citation type="journal article" date="2013" name="Mar. Genomics">
        <title>Expression of sulfatases in Rhodopirellula baltica and the diversity of sulfatases in the genus Rhodopirellula.</title>
        <authorList>
            <person name="Wegner C.E."/>
            <person name="Richter-Heitmann T."/>
            <person name="Klindworth A."/>
            <person name="Klockow C."/>
            <person name="Richter M."/>
            <person name="Achstetter T."/>
            <person name="Glockner F.O."/>
            <person name="Harder J."/>
        </authorList>
    </citation>
    <scope>NUCLEOTIDE SEQUENCE [LARGE SCALE GENOMIC DNA]</scope>
    <source>
        <strain evidence="3 4">SM1</strain>
    </source>
</reference>
<dbReference type="FunFam" id="3.50.80.10:FF:000001">
    <property type="entry name" value="D-aminoacyl-tRNA deacylase"/>
    <property type="match status" value="1"/>
</dbReference>
<name>M5RLE8_9BACT</name>
<gene>
    <name evidence="2" type="primary">dtd</name>
    <name evidence="3" type="ORF">RMSM_02928</name>
</gene>
<keyword evidence="2" id="KW-0963">Cytoplasm</keyword>
<sequence>MVSKGNRMRIVIQRVATAKVEVQGRVVGQIDRGVLALVGVGHGDTISEAKWLAEKTSQLRIFPDDEGKMNRSLLDIGGSVLAVSQFTLLGDCRKGRRPAFTDAAAPEIANQIYQSYNECLRATGVRVEEGIFAADMQVSLVNDGPVTLILDRTSS</sequence>
<comment type="similarity">
    <text evidence="1 2">Belongs to the DTD family.</text>
</comment>
<keyword evidence="2 3" id="KW-0378">Hydrolase</keyword>
<dbReference type="GO" id="GO:0106026">
    <property type="term" value="F:Gly-tRNA(Ala) deacylase activity"/>
    <property type="evidence" value="ECO:0007669"/>
    <property type="project" value="UniProtKB-UniRule"/>
</dbReference>
<dbReference type="EMBL" id="ANOG01000419">
    <property type="protein sequence ID" value="EMI20140.1"/>
    <property type="molecule type" value="Genomic_DNA"/>
</dbReference>
<comment type="subunit">
    <text evidence="2">Homodimer.</text>
</comment>
<dbReference type="PATRIC" id="fig|1265738.3.peg.2923"/>
<keyword evidence="2" id="KW-0820">tRNA-binding</keyword>
<evidence type="ECO:0000256" key="2">
    <source>
        <dbReference type="HAMAP-Rule" id="MF_00518"/>
    </source>
</evidence>